<dbReference type="Pfam" id="PF00639">
    <property type="entry name" value="Rotamase"/>
    <property type="match status" value="1"/>
</dbReference>
<gene>
    <name evidence="8" type="ORF">C7B77_25510</name>
</gene>
<keyword evidence="4 6" id="KW-0697">Rotamase</keyword>
<dbReference type="SUPFAM" id="SSF54534">
    <property type="entry name" value="FKBP-like"/>
    <property type="match status" value="1"/>
</dbReference>
<dbReference type="EMBL" id="PVWO01000516">
    <property type="protein sequence ID" value="PSB44753.1"/>
    <property type="molecule type" value="Genomic_DNA"/>
</dbReference>
<feature type="domain" description="PpiC" evidence="7">
    <location>
        <begin position="117"/>
        <end position="208"/>
    </location>
</feature>
<dbReference type="PANTHER" id="PTHR47245:SF1">
    <property type="entry name" value="FOLDASE PROTEIN PRSA"/>
    <property type="match status" value="1"/>
</dbReference>
<evidence type="ECO:0000256" key="2">
    <source>
        <dbReference type="ARBA" id="ARBA00013194"/>
    </source>
</evidence>
<dbReference type="Proteomes" id="UP000238937">
    <property type="component" value="Unassembled WGS sequence"/>
</dbReference>
<dbReference type="RefSeq" id="WP_106311586.1">
    <property type="nucleotide sequence ID" value="NZ_PVWO01000516.1"/>
</dbReference>
<sequence>MSIDTNITTKDILEQLKISRKIPEIIEQILTRRIVIAEAEKLGIKVEIPELQEAADLFRAKNRLISARITEKWLEINQLSLDEFEAIIHLELLSNKLRQIVLIDKVEQYFYQHQLDFDRVVISEVILANKELATELYYAIREGEISFQDVAIKYITDPELKRKGGYLGQIKRKDLNAGLRSIFSVTTYPQVIKPIATAQGFHLIWLEEKIDAKLESDIYEEIQSQLFTEFLREKIASSMTSTDS</sequence>
<evidence type="ECO:0000256" key="5">
    <source>
        <dbReference type="ARBA" id="ARBA00023235"/>
    </source>
</evidence>
<keyword evidence="3" id="KW-0732">Signal</keyword>
<evidence type="ECO:0000313" key="8">
    <source>
        <dbReference type="EMBL" id="PSB44753.1"/>
    </source>
</evidence>
<evidence type="ECO:0000256" key="4">
    <source>
        <dbReference type="ARBA" id="ARBA00023110"/>
    </source>
</evidence>
<dbReference type="PANTHER" id="PTHR47245">
    <property type="entry name" value="PEPTIDYLPROLYL ISOMERASE"/>
    <property type="match status" value="1"/>
</dbReference>
<comment type="caution">
    <text evidence="8">The sequence shown here is derived from an EMBL/GenBank/DDBJ whole genome shotgun (WGS) entry which is preliminary data.</text>
</comment>
<dbReference type="InterPro" id="IPR000297">
    <property type="entry name" value="PPIase_PpiC"/>
</dbReference>
<accession>A0A2T1FID9</accession>
<comment type="catalytic activity">
    <reaction evidence="1">
        <text>[protein]-peptidylproline (omega=180) = [protein]-peptidylproline (omega=0)</text>
        <dbReference type="Rhea" id="RHEA:16237"/>
        <dbReference type="Rhea" id="RHEA-COMP:10747"/>
        <dbReference type="Rhea" id="RHEA-COMP:10748"/>
        <dbReference type="ChEBI" id="CHEBI:83833"/>
        <dbReference type="ChEBI" id="CHEBI:83834"/>
        <dbReference type="EC" id="5.2.1.8"/>
    </reaction>
</comment>
<reference evidence="8 9" key="1">
    <citation type="submission" date="2018-03" db="EMBL/GenBank/DDBJ databases">
        <title>The ancient ancestry and fast evolution of plastids.</title>
        <authorList>
            <person name="Moore K.R."/>
            <person name="Magnabosco C."/>
            <person name="Momper L."/>
            <person name="Gold D.A."/>
            <person name="Bosak T."/>
            <person name="Fournier G.P."/>
        </authorList>
    </citation>
    <scope>NUCLEOTIDE SEQUENCE [LARGE SCALE GENOMIC DNA]</scope>
    <source>
        <strain evidence="8 9">CCALA 037</strain>
    </source>
</reference>
<evidence type="ECO:0000256" key="1">
    <source>
        <dbReference type="ARBA" id="ARBA00000971"/>
    </source>
</evidence>
<evidence type="ECO:0000259" key="7">
    <source>
        <dbReference type="PROSITE" id="PS50198"/>
    </source>
</evidence>
<dbReference type="EC" id="5.2.1.8" evidence="2"/>
<keyword evidence="9" id="KW-1185">Reference proteome</keyword>
<dbReference type="Gene3D" id="3.10.50.40">
    <property type="match status" value="1"/>
</dbReference>
<proteinExistence type="predicted"/>
<dbReference type="InterPro" id="IPR050245">
    <property type="entry name" value="PrsA_foldase"/>
</dbReference>
<evidence type="ECO:0000256" key="6">
    <source>
        <dbReference type="PROSITE-ProRule" id="PRU00278"/>
    </source>
</evidence>
<dbReference type="InterPro" id="IPR046357">
    <property type="entry name" value="PPIase_dom_sf"/>
</dbReference>
<keyword evidence="5 6" id="KW-0413">Isomerase</keyword>
<organism evidence="8 9">
    <name type="scientific">Chamaesiphon polymorphus CCALA 037</name>
    <dbReference type="NCBI Taxonomy" id="2107692"/>
    <lineage>
        <taxon>Bacteria</taxon>
        <taxon>Bacillati</taxon>
        <taxon>Cyanobacteriota</taxon>
        <taxon>Cyanophyceae</taxon>
        <taxon>Gomontiellales</taxon>
        <taxon>Chamaesiphonaceae</taxon>
        <taxon>Chamaesiphon</taxon>
    </lineage>
</organism>
<dbReference type="PROSITE" id="PS50198">
    <property type="entry name" value="PPIC_PPIASE_2"/>
    <property type="match status" value="1"/>
</dbReference>
<dbReference type="InterPro" id="IPR027304">
    <property type="entry name" value="Trigger_fact/SurA_dom_sf"/>
</dbReference>
<dbReference type="OrthoDB" id="507969at2"/>
<dbReference type="GO" id="GO:0003755">
    <property type="term" value="F:peptidyl-prolyl cis-trans isomerase activity"/>
    <property type="evidence" value="ECO:0007669"/>
    <property type="project" value="UniProtKB-KW"/>
</dbReference>
<evidence type="ECO:0000313" key="9">
    <source>
        <dbReference type="Proteomes" id="UP000238937"/>
    </source>
</evidence>
<dbReference type="AlphaFoldDB" id="A0A2T1FID9"/>
<protein>
    <recommendedName>
        <fullName evidence="2">peptidylprolyl isomerase</fullName>
        <ecNumber evidence="2">5.2.1.8</ecNumber>
    </recommendedName>
</protein>
<evidence type="ECO:0000256" key="3">
    <source>
        <dbReference type="ARBA" id="ARBA00022729"/>
    </source>
</evidence>
<name>A0A2T1FID9_9CYAN</name>
<dbReference type="SUPFAM" id="SSF109998">
    <property type="entry name" value="Triger factor/SurA peptide-binding domain-like"/>
    <property type="match status" value="1"/>
</dbReference>